<organism evidence="1 2">
    <name type="scientific">Brachyspira pilosicoli P43/6/78</name>
    <dbReference type="NCBI Taxonomy" id="1042417"/>
    <lineage>
        <taxon>Bacteria</taxon>
        <taxon>Pseudomonadati</taxon>
        <taxon>Spirochaetota</taxon>
        <taxon>Spirochaetia</taxon>
        <taxon>Brachyspirales</taxon>
        <taxon>Brachyspiraceae</taxon>
        <taxon>Brachyspira</taxon>
    </lineage>
</organism>
<evidence type="ECO:0000313" key="1">
    <source>
        <dbReference type="EMBL" id="AGA66099.1"/>
    </source>
</evidence>
<sequence>MIIQKIGIKELLKYIIKKIFNKKDLLHFEEEHASNNIIRRKLYEHIHNTSFGNIKLIKLRYELLYTEYSRIKKINLQKLAKNRNIKTIEMAIELDKNNNTSHINNLYELAKKLFPEVEKNAN</sequence>
<accession>A0A3B6VUI8</accession>
<evidence type="ECO:0000313" key="2">
    <source>
        <dbReference type="Proteomes" id="UP000010793"/>
    </source>
</evidence>
<proteinExistence type="predicted"/>
<dbReference type="KEGG" id="bpip:BPP43_04045"/>
<dbReference type="RefSeq" id="WP_015274226.1">
    <property type="nucleotide sequence ID" value="NC_019908.1"/>
</dbReference>
<dbReference type="EMBL" id="CP002873">
    <property type="protein sequence ID" value="AGA66099.1"/>
    <property type="molecule type" value="Genomic_DNA"/>
</dbReference>
<gene>
    <name evidence="1" type="ORF">BPP43_04045</name>
</gene>
<protein>
    <submittedName>
        <fullName evidence="1">Uncharacterized protein</fullName>
    </submittedName>
</protein>
<reference evidence="1 2" key="1">
    <citation type="journal article" date="2013" name="Genome Announc.">
        <title>Complete Genome Sequence of the Porcine Strain Brachyspira pilosicoli P43/6/78(T.).</title>
        <authorList>
            <person name="Lin C."/>
            <person name="den Bakker H.C."/>
            <person name="Suzuki H."/>
            <person name="Lefebure T."/>
            <person name="Ponnala L."/>
            <person name="Sun Q."/>
            <person name="Stanhope M.J."/>
            <person name="Wiedmann M."/>
            <person name="Duhamel G.E."/>
        </authorList>
    </citation>
    <scope>NUCLEOTIDE SEQUENCE [LARGE SCALE GENOMIC DNA]</scope>
    <source>
        <strain evidence="1 2">P43/6/78</strain>
    </source>
</reference>
<name>A0A3B6VUI8_BRAPL</name>
<keyword evidence="2" id="KW-1185">Reference proteome</keyword>
<dbReference type="Proteomes" id="UP000010793">
    <property type="component" value="Chromosome"/>
</dbReference>
<dbReference type="AlphaFoldDB" id="A0A3B6VUI8"/>